<sequence length="79" mass="8368">MSCTFHVVEARNQLVSQFSTWTQMECSELGTGPVVHVVQNSGIVHVSLTADAVWAGDPMSSPAVTAGTTPAAHFLRKAI</sequence>
<reference evidence="2" key="1">
    <citation type="journal article" date="2019" name="Int. J. Syst. Evol. Microbiol.">
        <title>The Global Catalogue of Microorganisms (GCM) 10K type strain sequencing project: providing services to taxonomists for standard genome sequencing and annotation.</title>
        <authorList>
            <consortium name="The Broad Institute Genomics Platform"/>
            <consortium name="The Broad Institute Genome Sequencing Center for Infectious Disease"/>
            <person name="Wu L."/>
            <person name="Ma J."/>
        </authorList>
    </citation>
    <scope>NUCLEOTIDE SEQUENCE [LARGE SCALE GENOMIC DNA]</scope>
    <source>
        <strain evidence="2">CCUG 49560</strain>
    </source>
</reference>
<comment type="caution">
    <text evidence="1">The sequence shown here is derived from an EMBL/GenBank/DDBJ whole genome shotgun (WGS) entry which is preliminary data.</text>
</comment>
<dbReference type="Proteomes" id="UP001595891">
    <property type="component" value="Unassembled WGS sequence"/>
</dbReference>
<evidence type="ECO:0000313" key="1">
    <source>
        <dbReference type="EMBL" id="MFC4590759.1"/>
    </source>
</evidence>
<dbReference type="RefSeq" id="WP_262845201.1">
    <property type="nucleotide sequence ID" value="NZ_JANZYP010000037.1"/>
</dbReference>
<gene>
    <name evidence="1" type="ORF">ACFO8L_32005</name>
</gene>
<name>A0ABV9ERN8_9ACTN</name>
<evidence type="ECO:0000313" key="2">
    <source>
        <dbReference type="Proteomes" id="UP001595891"/>
    </source>
</evidence>
<accession>A0ABV9ERN8</accession>
<organism evidence="1 2">
    <name type="scientific">Sphaerisporangium corydalis</name>
    <dbReference type="NCBI Taxonomy" id="1441875"/>
    <lineage>
        <taxon>Bacteria</taxon>
        <taxon>Bacillati</taxon>
        <taxon>Actinomycetota</taxon>
        <taxon>Actinomycetes</taxon>
        <taxon>Streptosporangiales</taxon>
        <taxon>Streptosporangiaceae</taxon>
        <taxon>Sphaerisporangium</taxon>
    </lineage>
</organism>
<dbReference type="EMBL" id="JBHSFN010000025">
    <property type="protein sequence ID" value="MFC4590759.1"/>
    <property type="molecule type" value="Genomic_DNA"/>
</dbReference>
<keyword evidence="2" id="KW-1185">Reference proteome</keyword>
<protein>
    <submittedName>
        <fullName evidence="1">Uncharacterized protein</fullName>
    </submittedName>
</protein>
<proteinExistence type="predicted"/>